<keyword evidence="3" id="KW-0159">Chromosome partition</keyword>
<comment type="caution">
    <text evidence="6">The sequence shown here is derived from an EMBL/GenBank/DDBJ whole genome shotgun (WGS) entry which is preliminary data.</text>
</comment>
<dbReference type="RefSeq" id="WP_170255986.1">
    <property type="nucleotide sequence ID" value="NZ_JABEQY010000017.1"/>
</dbReference>
<proteinExistence type="predicted"/>
<organism evidence="6 7">
    <name type="scientific">Rhizobium laguerreae</name>
    <dbReference type="NCBI Taxonomy" id="1076926"/>
    <lineage>
        <taxon>Bacteria</taxon>
        <taxon>Pseudomonadati</taxon>
        <taxon>Pseudomonadota</taxon>
        <taxon>Alphaproteobacteria</taxon>
        <taxon>Hyphomicrobiales</taxon>
        <taxon>Rhizobiaceae</taxon>
        <taxon>Rhizobium/Agrobacterium group</taxon>
        <taxon>Rhizobium</taxon>
    </lineage>
</organism>
<dbReference type="Gene3D" id="1.10.10.10">
    <property type="entry name" value="Winged helix-like DNA-binding domain superfamily/Winged helix DNA-binding domain"/>
    <property type="match status" value="2"/>
</dbReference>
<name>A0A7Y2R708_9HYPH</name>
<evidence type="ECO:0000256" key="5">
    <source>
        <dbReference type="SAM" id="MobiDB-lite"/>
    </source>
</evidence>
<dbReference type="PANTHER" id="PTHR34298">
    <property type="entry name" value="SEGREGATION AND CONDENSATION PROTEIN B"/>
    <property type="match status" value="1"/>
</dbReference>
<keyword evidence="4" id="KW-0131">Cell cycle</keyword>
<dbReference type="PANTHER" id="PTHR34298:SF2">
    <property type="entry name" value="SEGREGATION AND CONDENSATION PROTEIN B"/>
    <property type="match status" value="1"/>
</dbReference>
<dbReference type="NCBIfam" id="TIGR00281">
    <property type="entry name" value="SMC-Scp complex subunit ScpB"/>
    <property type="match status" value="1"/>
</dbReference>
<keyword evidence="1" id="KW-0963">Cytoplasm</keyword>
<dbReference type="InterPro" id="IPR005234">
    <property type="entry name" value="ScpB_csome_segregation"/>
</dbReference>
<evidence type="ECO:0000256" key="2">
    <source>
        <dbReference type="ARBA" id="ARBA00022618"/>
    </source>
</evidence>
<reference evidence="6 7" key="1">
    <citation type="submission" date="2020-04" db="EMBL/GenBank/DDBJ databases">
        <title>Rhizobium bacterial biofertilizers improve the content of phenolic compounds of Lactuca sativa L. under non-saline and saline-stress conditions.</title>
        <authorList>
            <person name="Ayuso-Calles M."/>
            <person name="Garcia-Estevez I."/>
            <person name="Jimenez-Gomez A."/>
            <person name="Flores-Felix J.D."/>
            <person name="Escribano-Bailon M."/>
            <person name="Rivas R."/>
        </authorList>
    </citation>
    <scope>NUCLEOTIDE SEQUENCE [LARGE SCALE GENOMIC DNA]</scope>
    <source>
        <strain evidence="6 7">GPTR02</strain>
    </source>
</reference>
<dbReference type="InterPro" id="IPR036390">
    <property type="entry name" value="WH_DNA-bd_sf"/>
</dbReference>
<dbReference type="PIRSF" id="PIRSF019345">
    <property type="entry name" value="ScpB"/>
    <property type="match status" value="1"/>
</dbReference>
<dbReference type="Pfam" id="PF04079">
    <property type="entry name" value="SMC_ScpB"/>
    <property type="match status" value="1"/>
</dbReference>
<accession>A0A7Y2R708</accession>
<evidence type="ECO:0000313" key="7">
    <source>
        <dbReference type="Proteomes" id="UP000530654"/>
    </source>
</evidence>
<evidence type="ECO:0000256" key="4">
    <source>
        <dbReference type="ARBA" id="ARBA00023306"/>
    </source>
</evidence>
<dbReference type="InterPro" id="IPR036388">
    <property type="entry name" value="WH-like_DNA-bd_sf"/>
</dbReference>
<feature type="region of interest" description="Disordered" evidence="5">
    <location>
        <begin position="200"/>
        <end position="233"/>
    </location>
</feature>
<gene>
    <name evidence="6" type="primary">scpB</name>
    <name evidence="6" type="ORF">HLI17_20015</name>
</gene>
<dbReference type="GO" id="GO:0051301">
    <property type="term" value="P:cell division"/>
    <property type="evidence" value="ECO:0007669"/>
    <property type="project" value="UniProtKB-KW"/>
</dbReference>
<evidence type="ECO:0000256" key="3">
    <source>
        <dbReference type="ARBA" id="ARBA00022829"/>
    </source>
</evidence>
<protein>
    <submittedName>
        <fullName evidence="6">SMC-Scp complex subunit ScpB</fullName>
    </submittedName>
</protein>
<dbReference type="AlphaFoldDB" id="A0A7Y2R708"/>
<evidence type="ECO:0000256" key="1">
    <source>
        <dbReference type="ARBA" id="ARBA00022490"/>
    </source>
</evidence>
<dbReference type="Proteomes" id="UP000530654">
    <property type="component" value="Unassembled WGS sequence"/>
</dbReference>
<dbReference type="EMBL" id="JABEQY010000017">
    <property type="protein sequence ID" value="NNH65547.1"/>
    <property type="molecule type" value="Genomic_DNA"/>
</dbReference>
<evidence type="ECO:0000313" key="6">
    <source>
        <dbReference type="EMBL" id="NNH65547.1"/>
    </source>
</evidence>
<dbReference type="SUPFAM" id="SSF46785">
    <property type="entry name" value="Winged helix' DNA-binding domain"/>
    <property type="match status" value="2"/>
</dbReference>
<dbReference type="GO" id="GO:0051304">
    <property type="term" value="P:chromosome separation"/>
    <property type="evidence" value="ECO:0007669"/>
    <property type="project" value="InterPro"/>
</dbReference>
<keyword evidence="2" id="KW-0132">Cell division</keyword>
<sequence length="233" mass="25734">MGRRPRPTESLDTELADLPAELRWREWMGRVEAMIFASSEPVMRETLTRVVGHDCSLDLLIDDIRAELRDRPYELVSVAGGWQHRTRQRFAEAIRNATAVEPPGRSLSQADLLVLAIIAYHQPITRGEISKITGKEVSRDAIAHLRSLGFVSSGPRSPQPGAPYTLVTTKTFLSHFGLETLRDLPDFEALEDAGLLSKDRLSDGDIPIASGEEPDDDDGPTTEGLDAWPEPLG</sequence>